<keyword evidence="6" id="KW-0833">Ubl conjugation pathway</keyword>
<feature type="compositionally biased region" description="Acidic residues" evidence="12">
    <location>
        <begin position="15"/>
        <end position="32"/>
    </location>
</feature>
<dbReference type="AlphaFoldDB" id="A0A540MCX6"/>
<organism evidence="13 14">
    <name type="scientific">Malus baccata</name>
    <name type="common">Siberian crab apple</name>
    <name type="synonym">Pyrus baccata</name>
    <dbReference type="NCBI Taxonomy" id="106549"/>
    <lineage>
        <taxon>Eukaryota</taxon>
        <taxon>Viridiplantae</taxon>
        <taxon>Streptophyta</taxon>
        <taxon>Embryophyta</taxon>
        <taxon>Tracheophyta</taxon>
        <taxon>Spermatophyta</taxon>
        <taxon>Magnoliopsida</taxon>
        <taxon>eudicotyledons</taxon>
        <taxon>Gunneridae</taxon>
        <taxon>Pentapetalae</taxon>
        <taxon>rosids</taxon>
        <taxon>fabids</taxon>
        <taxon>Rosales</taxon>
        <taxon>Rosaceae</taxon>
        <taxon>Amygdaloideae</taxon>
        <taxon>Maleae</taxon>
        <taxon>Malus</taxon>
    </lineage>
</organism>
<evidence type="ECO:0000256" key="7">
    <source>
        <dbReference type="ARBA" id="ARBA00022927"/>
    </source>
</evidence>
<keyword evidence="7" id="KW-0813">Transport</keyword>
<keyword evidence="11" id="KW-0072">Autophagy</keyword>
<dbReference type="GO" id="GO:0015031">
    <property type="term" value="P:protein transport"/>
    <property type="evidence" value="ECO:0007669"/>
    <property type="project" value="UniProtKB-KW"/>
</dbReference>
<protein>
    <recommendedName>
        <fullName evidence="11">Autophagy-related protein</fullName>
    </recommendedName>
</protein>
<dbReference type="STRING" id="106549.A0A540MCX6"/>
<feature type="region of interest" description="Disordered" evidence="12">
    <location>
        <begin position="1"/>
        <end position="33"/>
    </location>
</feature>
<evidence type="ECO:0000256" key="11">
    <source>
        <dbReference type="RuleBase" id="RU004384"/>
    </source>
</evidence>
<name>A0A540MCX6_MALBA</name>
<dbReference type="GO" id="GO:0016020">
    <property type="term" value="C:membrane"/>
    <property type="evidence" value="ECO:0007669"/>
    <property type="project" value="UniProtKB-SubCell"/>
</dbReference>
<dbReference type="Proteomes" id="UP000315295">
    <property type="component" value="Unassembled WGS sequence"/>
</dbReference>
<dbReference type="PANTHER" id="PTHR10969">
    <property type="entry name" value="MICROTUBULE-ASSOCIATED PROTEINS 1A/1B LIGHT CHAIN 3-RELATED"/>
    <property type="match status" value="1"/>
</dbReference>
<keyword evidence="5" id="KW-0493">Microtubule</keyword>
<evidence type="ECO:0000256" key="10">
    <source>
        <dbReference type="ARBA" id="ARBA00023288"/>
    </source>
</evidence>
<evidence type="ECO:0000256" key="6">
    <source>
        <dbReference type="ARBA" id="ARBA00022786"/>
    </source>
</evidence>
<dbReference type="SUPFAM" id="SSF54236">
    <property type="entry name" value="Ubiquitin-like"/>
    <property type="match status" value="2"/>
</dbReference>
<evidence type="ECO:0000256" key="9">
    <source>
        <dbReference type="ARBA" id="ARBA00023212"/>
    </source>
</evidence>
<dbReference type="GO" id="GO:0005874">
    <property type="term" value="C:microtubule"/>
    <property type="evidence" value="ECO:0007669"/>
    <property type="project" value="UniProtKB-KW"/>
</dbReference>
<evidence type="ECO:0000313" key="14">
    <source>
        <dbReference type="Proteomes" id="UP000315295"/>
    </source>
</evidence>
<comment type="similarity">
    <text evidence="4 11">Belongs to the ATG8 family.</text>
</comment>
<dbReference type="GO" id="GO:0005776">
    <property type="term" value="C:autophagosome"/>
    <property type="evidence" value="ECO:0007669"/>
    <property type="project" value="UniProtKB-ARBA"/>
</dbReference>
<evidence type="ECO:0000256" key="4">
    <source>
        <dbReference type="ARBA" id="ARBA00007293"/>
    </source>
</evidence>
<keyword evidence="9" id="KW-0206">Cytoskeleton</keyword>
<dbReference type="GO" id="GO:0006914">
    <property type="term" value="P:autophagy"/>
    <property type="evidence" value="ECO:0007669"/>
    <property type="project" value="UniProtKB-KW"/>
</dbReference>
<keyword evidence="8" id="KW-0472">Membrane</keyword>
<keyword evidence="9" id="KW-0963">Cytoplasm</keyword>
<reference evidence="13 14" key="1">
    <citation type="journal article" date="2019" name="G3 (Bethesda)">
        <title>Sequencing of a Wild Apple (Malus baccata) Genome Unravels the Differences Between Cultivated and Wild Apple Species Regarding Disease Resistance and Cold Tolerance.</title>
        <authorList>
            <person name="Chen X."/>
        </authorList>
    </citation>
    <scope>NUCLEOTIDE SEQUENCE [LARGE SCALE GENOMIC DNA]</scope>
    <source>
        <strain evidence="14">cv. Shandingzi</strain>
        <tissue evidence="13">Leaves</tissue>
    </source>
</reference>
<accession>A0A540MCX6</accession>
<evidence type="ECO:0000256" key="3">
    <source>
        <dbReference type="ARBA" id="ARBA00004370"/>
    </source>
</evidence>
<evidence type="ECO:0000256" key="8">
    <source>
        <dbReference type="ARBA" id="ARBA00023136"/>
    </source>
</evidence>
<comment type="function">
    <text evidence="1">Ubiquitin-like modifier involved in autophagosomes formation. May mediate the delivery of the autophagosomes to the vacuole via the microtubule cytoskeleton.</text>
</comment>
<dbReference type="InterPro" id="IPR029071">
    <property type="entry name" value="Ubiquitin-like_domsf"/>
</dbReference>
<keyword evidence="10" id="KW-0449">Lipoprotein</keyword>
<dbReference type="EMBL" id="VIEB01000289">
    <property type="protein sequence ID" value="TQD96606.1"/>
    <property type="molecule type" value="Genomic_DNA"/>
</dbReference>
<evidence type="ECO:0000313" key="13">
    <source>
        <dbReference type="EMBL" id="TQD96606.1"/>
    </source>
</evidence>
<evidence type="ECO:0000256" key="12">
    <source>
        <dbReference type="SAM" id="MobiDB-lite"/>
    </source>
</evidence>
<evidence type="ECO:0000256" key="2">
    <source>
        <dbReference type="ARBA" id="ARBA00004245"/>
    </source>
</evidence>
<keyword evidence="7" id="KW-0653">Protein transport</keyword>
<evidence type="ECO:0000256" key="1">
    <source>
        <dbReference type="ARBA" id="ARBA00003307"/>
    </source>
</evidence>
<dbReference type="Gene3D" id="3.10.20.90">
    <property type="entry name" value="Phosphatidylinositol 3-kinase Catalytic Subunit, Chain A, domain 1"/>
    <property type="match status" value="2"/>
</dbReference>
<proteinExistence type="inferred from homology"/>
<dbReference type="Pfam" id="PF02991">
    <property type="entry name" value="ATG8"/>
    <property type="match status" value="2"/>
</dbReference>
<dbReference type="InterPro" id="IPR004241">
    <property type="entry name" value="Atg8-like"/>
</dbReference>
<keyword evidence="14" id="KW-1185">Reference proteome</keyword>
<comment type="subcellular location">
    <subcellularLocation>
        <location evidence="2">Cytoplasm</location>
        <location evidence="2">Cytoskeleton</location>
    </subcellularLocation>
    <subcellularLocation>
        <location evidence="3">Membrane</location>
    </subcellularLocation>
</comment>
<sequence>MAESFGACPHKESEAHEEDDIDWDEEEEEEDIASATHGMVTFSEPDPDFIEGPDPYPIRSPIAVSDPPETSMDGWKLIEIYPGYIPVLILASVQVRLEKDAGSGIPDMEPNKYCVDLIMPFGDFVDFIRKQIKHCGSLFVYVDNIEPETDALMHQIYANYAEKDRFLRVNYSGECRVCGLGNMFPMIVDNATARSDIIPRMVNEGRKLSFEEQSWALEYYLTSAFFRVLDPWNRKEYKVAAAAFAENRPDNPDVEHLTRRYLERGKQRTIDACQLRKECKDQLPVRVEKDAGSDIPEIDTKKYLVHGDMPVREFVDYIRICIGHIGREKPMFVYFKKSVPPTGALMSAIDEENKDEDGFLCIAYGGEEKGVCASYQEL</sequence>
<comment type="caution">
    <text evidence="13">The sequence shown here is derived from an EMBL/GenBank/DDBJ whole genome shotgun (WGS) entry which is preliminary data.</text>
</comment>
<gene>
    <name evidence="13" type="ORF">C1H46_017767</name>
</gene>
<evidence type="ECO:0000256" key="5">
    <source>
        <dbReference type="ARBA" id="ARBA00022701"/>
    </source>
</evidence>